<sequence length="192" mass="21639">MTFLLLAFQPLQAQDEGPELRWGAKIGVNLARISDDPGLQDMDTGLGTEFGIYGRIGDRFYIQPGLDFITYKSHIIRTVQPRPGERDAFVTHYLRVPVLVGYRTNYEGSVLSHLRFFAGPAFAYNVGVKDNNLNVRRRDVRNAQFSLNGGVGFDIRFLNFDVTYHHGLRTMFNDNNAEGKTRAFSLTAGIAF</sequence>
<name>A0A6B3LKD8_9BACT</name>
<reference evidence="2 3" key="1">
    <citation type="submission" date="2020-02" db="EMBL/GenBank/DDBJ databases">
        <authorList>
            <person name="Kim M.K."/>
        </authorList>
    </citation>
    <scope>NUCLEOTIDE SEQUENCE [LARGE SCALE GENOMIC DNA]</scope>
    <source>
        <strain evidence="2 3">BT327</strain>
    </source>
</reference>
<comment type="caution">
    <text evidence="2">The sequence shown here is derived from an EMBL/GenBank/DDBJ whole genome shotgun (WGS) entry which is preliminary data.</text>
</comment>
<evidence type="ECO:0000313" key="3">
    <source>
        <dbReference type="Proteomes" id="UP000474777"/>
    </source>
</evidence>
<evidence type="ECO:0000259" key="1">
    <source>
        <dbReference type="Pfam" id="PF13568"/>
    </source>
</evidence>
<protein>
    <submittedName>
        <fullName evidence="2">PorT family protein</fullName>
    </submittedName>
</protein>
<dbReference type="InterPro" id="IPR025665">
    <property type="entry name" value="Beta-barrel_OMP_2"/>
</dbReference>
<dbReference type="EMBL" id="JAAGWD010000002">
    <property type="protein sequence ID" value="NEM97239.1"/>
    <property type="molecule type" value="Genomic_DNA"/>
</dbReference>
<dbReference type="Pfam" id="PF13568">
    <property type="entry name" value="OMP_b-brl_2"/>
    <property type="match status" value="1"/>
</dbReference>
<feature type="domain" description="Outer membrane protein beta-barrel" evidence="1">
    <location>
        <begin position="12"/>
        <end position="173"/>
    </location>
</feature>
<dbReference type="AlphaFoldDB" id="A0A6B3LKD8"/>
<organism evidence="2 3">
    <name type="scientific">Pontibacter burrus</name>
    <dbReference type="NCBI Taxonomy" id="2704466"/>
    <lineage>
        <taxon>Bacteria</taxon>
        <taxon>Pseudomonadati</taxon>
        <taxon>Bacteroidota</taxon>
        <taxon>Cytophagia</taxon>
        <taxon>Cytophagales</taxon>
        <taxon>Hymenobacteraceae</taxon>
        <taxon>Pontibacter</taxon>
    </lineage>
</organism>
<keyword evidence="3" id="KW-1185">Reference proteome</keyword>
<accession>A0A6B3LKD8</accession>
<evidence type="ECO:0000313" key="2">
    <source>
        <dbReference type="EMBL" id="NEM97239.1"/>
    </source>
</evidence>
<proteinExistence type="predicted"/>
<dbReference type="Proteomes" id="UP000474777">
    <property type="component" value="Unassembled WGS sequence"/>
</dbReference>
<dbReference type="RefSeq" id="WP_163913422.1">
    <property type="nucleotide sequence ID" value="NZ_JAAGWD010000002.1"/>
</dbReference>
<gene>
    <name evidence="2" type="ORF">GXP69_06000</name>
</gene>